<feature type="region of interest" description="Disordered" evidence="1">
    <location>
        <begin position="348"/>
        <end position="405"/>
    </location>
</feature>
<name>A0A562TJ40_9HYPH</name>
<feature type="region of interest" description="Disordered" evidence="1">
    <location>
        <begin position="1"/>
        <end position="25"/>
    </location>
</feature>
<dbReference type="InterPro" id="IPR019285">
    <property type="entry name" value="DUF2336"/>
</dbReference>
<dbReference type="EMBL" id="VLLF01000001">
    <property type="protein sequence ID" value="TWI93268.1"/>
    <property type="molecule type" value="Genomic_DNA"/>
</dbReference>
<proteinExistence type="predicted"/>
<reference evidence="2 3" key="1">
    <citation type="submission" date="2019-07" db="EMBL/GenBank/DDBJ databases">
        <title>Genomic Encyclopedia of Archaeal and Bacterial Type Strains, Phase II (KMG-II): from individual species to whole genera.</title>
        <authorList>
            <person name="Goeker M."/>
        </authorList>
    </citation>
    <scope>NUCLEOTIDE SEQUENCE [LARGE SCALE GENOMIC DNA]</scope>
    <source>
        <strain evidence="2 3">ATCC BAA-252</strain>
    </source>
</reference>
<evidence type="ECO:0000256" key="1">
    <source>
        <dbReference type="SAM" id="MobiDB-lite"/>
    </source>
</evidence>
<dbReference type="Proteomes" id="UP000320593">
    <property type="component" value="Unassembled WGS sequence"/>
</dbReference>
<accession>A0A562TJ40</accession>
<dbReference type="OrthoDB" id="7676556at2"/>
<keyword evidence="3" id="KW-1185">Reference proteome</keyword>
<comment type="caution">
    <text evidence="2">The sequence shown here is derived from an EMBL/GenBank/DDBJ whole genome shotgun (WGS) entry which is preliminary data.</text>
</comment>
<dbReference type="Pfam" id="PF10098">
    <property type="entry name" value="DUF2336"/>
    <property type="match status" value="1"/>
</dbReference>
<organism evidence="2 3">
    <name type="scientific">Roseibium hamelinense</name>
    <dbReference type="NCBI Taxonomy" id="150831"/>
    <lineage>
        <taxon>Bacteria</taxon>
        <taxon>Pseudomonadati</taxon>
        <taxon>Pseudomonadota</taxon>
        <taxon>Alphaproteobacteria</taxon>
        <taxon>Hyphomicrobiales</taxon>
        <taxon>Stappiaceae</taxon>
        <taxon>Roseibium</taxon>
    </lineage>
</organism>
<sequence length="405" mass="42863">MNPKSLPPLSGSGNRSRRKMVLQSPAPSEGVLLSAAKLFAGRARHDAQECRIFAELGVSLLPDTVRAERRQIAMMLVRHPQTPMPVLQLLAADADPLTAYPVLKNTPGIAPQTLVRQAERGPDSLRKILAQRVDLPPEAAKALAVHGGAEVISLLLARDDLVVTDAIADALLARPAIVSEFGIKLAAKGIMSPQALMAQYLTLDAPLRTKALAAAEMEALVETATAMQIPGQPASNRARAALRCDPAISSALENAALHSDHRQFDAALAKGLSLPRALATEVSQDPGGDALAIALKALNISEAVAGNIFVRQLGSRMGLEQIRGLMRLHARLSLSAAQMLVRSWSQAAPASTQPAHHAALTTETDGKARLRGTSDPNRTQTTAPRPQTGTGLTVQRQTETGKRSA</sequence>
<feature type="compositionally biased region" description="Polar residues" evidence="1">
    <location>
        <begin position="374"/>
        <end position="398"/>
    </location>
</feature>
<evidence type="ECO:0000313" key="2">
    <source>
        <dbReference type="EMBL" id="TWI93268.1"/>
    </source>
</evidence>
<evidence type="ECO:0000313" key="3">
    <source>
        <dbReference type="Proteomes" id="UP000320593"/>
    </source>
</evidence>
<protein>
    <submittedName>
        <fullName evidence="2">Uncharacterized protein (DUF2336 family)</fullName>
    </submittedName>
</protein>
<dbReference type="AlphaFoldDB" id="A0A562TJ40"/>
<gene>
    <name evidence="2" type="ORF">JM93_00823</name>
</gene>